<dbReference type="Proteomes" id="UP000075880">
    <property type="component" value="Unassembled WGS sequence"/>
</dbReference>
<evidence type="ECO:0000313" key="2">
    <source>
        <dbReference type="Proteomes" id="UP000075880"/>
    </source>
</evidence>
<evidence type="ECO:0000313" key="1">
    <source>
        <dbReference type="EnsemblMetazoa" id="ENSAATROPP009490"/>
    </source>
</evidence>
<proteinExistence type="predicted"/>
<dbReference type="AlphaFoldDB" id="A0AAG5DF66"/>
<keyword evidence="2" id="KW-1185">Reference proteome</keyword>
<protein>
    <submittedName>
        <fullName evidence="1">Uncharacterized protein</fullName>
    </submittedName>
</protein>
<dbReference type="EnsemblMetazoa" id="ENSAATROPT010511">
    <property type="protein sequence ID" value="ENSAATROPP009490"/>
    <property type="gene ID" value="ENSAATROPG008551"/>
</dbReference>
<sequence length="44" mass="5043">LIHWPFEVDRTKNSTLLSIILIILLNRLSLASNLQSISFHCAHN</sequence>
<name>A0AAG5DF66_ANOAO</name>
<accession>A0AAG5DF66</accession>
<reference evidence="1" key="1">
    <citation type="submission" date="2024-04" db="UniProtKB">
        <authorList>
            <consortium name="EnsemblMetazoa"/>
        </authorList>
    </citation>
    <scope>IDENTIFICATION</scope>
    <source>
        <strain evidence="1">EBRO</strain>
    </source>
</reference>
<organism evidence="1 2">
    <name type="scientific">Anopheles atroparvus</name>
    <name type="common">European mosquito</name>
    <dbReference type="NCBI Taxonomy" id="41427"/>
    <lineage>
        <taxon>Eukaryota</taxon>
        <taxon>Metazoa</taxon>
        <taxon>Ecdysozoa</taxon>
        <taxon>Arthropoda</taxon>
        <taxon>Hexapoda</taxon>
        <taxon>Insecta</taxon>
        <taxon>Pterygota</taxon>
        <taxon>Neoptera</taxon>
        <taxon>Endopterygota</taxon>
        <taxon>Diptera</taxon>
        <taxon>Nematocera</taxon>
        <taxon>Culicoidea</taxon>
        <taxon>Culicidae</taxon>
        <taxon>Anophelinae</taxon>
        <taxon>Anopheles</taxon>
    </lineage>
</organism>